<keyword evidence="12" id="KW-0732">Signal</keyword>
<dbReference type="FunFam" id="3.50.50.60:FF:000129">
    <property type="entry name" value="Kynurenine 3-monooxygenase"/>
    <property type="match status" value="1"/>
</dbReference>
<dbReference type="Pfam" id="PF01494">
    <property type="entry name" value="FAD_binding_3"/>
    <property type="match status" value="1"/>
</dbReference>
<evidence type="ECO:0000256" key="11">
    <source>
        <dbReference type="HAMAP-Rule" id="MF_03018"/>
    </source>
</evidence>
<feature type="domain" description="FAD-binding" evidence="13">
    <location>
        <begin position="3"/>
        <end position="348"/>
    </location>
</feature>
<organism evidence="14 15">
    <name type="scientific">Wickerhamomyces mucosus</name>
    <dbReference type="NCBI Taxonomy" id="1378264"/>
    <lineage>
        <taxon>Eukaryota</taxon>
        <taxon>Fungi</taxon>
        <taxon>Dikarya</taxon>
        <taxon>Ascomycota</taxon>
        <taxon>Saccharomycotina</taxon>
        <taxon>Saccharomycetes</taxon>
        <taxon>Phaffomycetales</taxon>
        <taxon>Wickerhamomycetaceae</taxon>
        <taxon>Wickerhamomyces</taxon>
    </lineage>
</organism>
<name>A0A9P8P368_9ASCO</name>
<dbReference type="GO" id="GO:0005741">
    <property type="term" value="C:mitochondrial outer membrane"/>
    <property type="evidence" value="ECO:0007669"/>
    <property type="project" value="UniProtKB-SubCell"/>
</dbReference>
<dbReference type="PANTHER" id="PTHR46028:SF2">
    <property type="entry name" value="KYNURENINE 3-MONOOXYGENASE"/>
    <property type="match status" value="1"/>
</dbReference>
<evidence type="ECO:0000256" key="4">
    <source>
        <dbReference type="ARBA" id="ARBA00022787"/>
    </source>
</evidence>
<evidence type="ECO:0000256" key="12">
    <source>
        <dbReference type="SAM" id="SignalP"/>
    </source>
</evidence>
<protein>
    <recommendedName>
        <fullName evidence="11">Kynurenine 3-monooxygenase</fullName>
        <ecNumber evidence="11">1.14.13.9</ecNumber>
    </recommendedName>
    <alternativeName>
        <fullName evidence="11">Biosynthesis of nicotinic acid protein 4</fullName>
    </alternativeName>
    <alternativeName>
        <fullName evidence="11">Kynurenine 3-hydroxylase</fullName>
    </alternativeName>
</protein>
<evidence type="ECO:0000256" key="10">
    <source>
        <dbReference type="ARBA" id="ARBA00047818"/>
    </source>
</evidence>
<reference evidence="14" key="2">
    <citation type="submission" date="2021-01" db="EMBL/GenBank/DDBJ databases">
        <authorList>
            <person name="Schikora-Tamarit M.A."/>
        </authorList>
    </citation>
    <scope>NUCLEOTIDE SEQUENCE</scope>
    <source>
        <strain evidence="14">CBS6341</strain>
    </source>
</reference>
<dbReference type="Proteomes" id="UP000769528">
    <property type="component" value="Unassembled WGS sequence"/>
</dbReference>
<sequence>MSSVAVIGAGLVGCLAALGLSNRGYDVTIYELRDDPRKSHNKNLRSINLAVSDRGINALRYVDPTFAAKILSKVIPMSGRMIHKYNGELESQQYDLHGKSINSIDRSFLNEELLNEVESKGISVNFNHKLSSVNLDSAKPLLRFETLTSPVVNVDFVIGADGSFSKVRQELQKFVRMDYSQEYIDCAYLELSIPADEEGKFLLDKNHLHIWPRSSFMLIALPNIDGSFTSTFFAPWELIESLNEDSKILEFFQKEFPDSVKLIGKESLLHAFHHHPKGKLLSLKCNKYNYEDKVLIIGDAAHSMVPFYGQGMNCGFEDVFVLLELLEKNSDHLKKSFDEYTRTRHEDLLAIVDLAIGNYKEMSHKVNSKIFLIKKKIDFLLTYFLKDKWLPLYTMVSFRSDIKYSKAVATVKKQEKVLNFIQVIVLLSAAFGSFKIAKLFRKN</sequence>
<keyword evidence="5 11" id="KW-0274">FAD</keyword>
<dbReference type="PRINTS" id="PR00420">
    <property type="entry name" value="RNGMNOXGNASE"/>
</dbReference>
<dbReference type="EC" id="1.14.13.9" evidence="11"/>
<keyword evidence="3 11" id="KW-0662">Pyridine nucleotide biosynthesis</keyword>
<evidence type="ECO:0000256" key="9">
    <source>
        <dbReference type="ARBA" id="ARBA00023128"/>
    </source>
</evidence>
<evidence type="ECO:0000256" key="1">
    <source>
        <dbReference type="ARBA" id="ARBA00001974"/>
    </source>
</evidence>
<keyword evidence="9 11" id="KW-0496">Mitochondrion</keyword>
<evidence type="ECO:0000313" key="15">
    <source>
        <dbReference type="Proteomes" id="UP000769528"/>
    </source>
</evidence>
<comment type="pathway">
    <text evidence="11">Cofactor biosynthesis; NAD(+) biosynthesis; quinolinate from L-kynurenine: step 1/3.</text>
</comment>
<dbReference type="OrthoDB" id="10053569at2759"/>
<comment type="subcellular location">
    <subcellularLocation>
        <location evidence="11">Mitochondrion outer membrane</location>
    </subcellularLocation>
</comment>
<evidence type="ECO:0000256" key="2">
    <source>
        <dbReference type="ARBA" id="ARBA00022630"/>
    </source>
</evidence>
<evidence type="ECO:0000259" key="13">
    <source>
        <dbReference type="Pfam" id="PF01494"/>
    </source>
</evidence>
<dbReference type="SUPFAM" id="SSF51905">
    <property type="entry name" value="FAD/NAD(P)-binding domain"/>
    <property type="match status" value="1"/>
</dbReference>
<comment type="catalytic activity">
    <reaction evidence="10 11">
        <text>L-kynurenine + NADPH + O2 + H(+) = 3-hydroxy-L-kynurenine + NADP(+) + H2O</text>
        <dbReference type="Rhea" id="RHEA:20545"/>
        <dbReference type="ChEBI" id="CHEBI:15377"/>
        <dbReference type="ChEBI" id="CHEBI:15378"/>
        <dbReference type="ChEBI" id="CHEBI:15379"/>
        <dbReference type="ChEBI" id="CHEBI:57783"/>
        <dbReference type="ChEBI" id="CHEBI:57959"/>
        <dbReference type="ChEBI" id="CHEBI:58125"/>
        <dbReference type="ChEBI" id="CHEBI:58349"/>
        <dbReference type="EC" id="1.14.13.9"/>
    </reaction>
</comment>
<keyword evidence="15" id="KW-1185">Reference proteome</keyword>
<reference evidence="14" key="1">
    <citation type="journal article" date="2021" name="Open Biol.">
        <title>Shared evolutionary footprints suggest mitochondrial oxidative damage underlies multiple complex I losses in fungi.</title>
        <authorList>
            <person name="Schikora-Tamarit M.A."/>
            <person name="Marcet-Houben M."/>
            <person name="Nosek J."/>
            <person name="Gabaldon T."/>
        </authorList>
    </citation>
    <scope>NUCLEOTIDE SEQUENCE</scope>
    <source>
        <strain evidence="14">CBS6341</strain>
    </source>
</reference>
<proteinExistence type="inferred from homology"/>
<feature type="chain" id="PRO_5040420150" description="Kynurenine 3-monooxygenase" evidence="12">
    <location>
        <begin position="17"/>
        <end position="443"/>
    </location>
</feature>
<dbReference type="GO" id="GO:0071949">
    <property type="term" value="F:FAD binding"/>
    <property type="evidence" value="ECO:0007669"/>
    <property type="project" value="InterPro"/>
</dbReference>
<dbReference type="EMBL" id="JAEUBF010001473">
    <property type="protein sequence ID" value="KAH3664387.1"/>
    <property type="molecule type" value="Genomic_DNA"/>
</dbReference>
<keyword evidence="6 11" id="KW-0521">NADP</keyword>
<comment type="caution">
    <text evidence="14">The sequence shown here is derived from an EMBL/GenBank/DDBJ whole genome shotgun (WGS) entry which is preliminary data.</text>
</comment>
<dbReference type="InterPro" id="IPR002938">
    <property type="entry name" value="FAD-bd"/>
</dbReference>
<dbReference type="GO" id="GO:0034354">
    <property type="term" value="P:'de novo' NAD+ biosynthetic process from L-tryptophan"/>
    <property type="evidence" value="ECO:0007669"/>
    <property type="project" value="UniProtKB-UniRule"/>
</dbReference>
<evidence type="ECO:0000313" key="14">
    <source>
        <dbReference type="EMBL" id="KAH3664387.1"/>
    </source>
</evidence>
<comment type="function">
    <text evidence="11">Catalyzes the hydroxylation of L-kynurenine (L-Kyn) to form 3-hydroxy-L-kynurenine (L-3OHKyn). Required for synthesis of quinolinic acid.</text>
</comment>
<dbReference type="GO" id="GO:0043420">
    <property type="term" value="P:anthranilate metabolic process"/>
    <property type="evidence" value="ECO:0007669"/>
    <property type="project" value="UniProtKB-UniRule"/>
</dbReference>
<dbReference type="GO" id="GO:0070189">
    <property type="term" value="P:kynurenine metabolic process"/>
    <property type="evidence" value="ECO:0007669"/>
    <property type="project" value="TreeGrafter"/>
</dbReference>
<dbReference type="GO" id="GO:0019805">
    <property type="term" value="P:quinolinate biosynthetic process"/>
    <property type="evidence" value="ECO:0007669"/>
    <property type="project" value="UniProtKB-UniRule"/>
</dbReference>
<dbReference type="InterPro" id="IPR027545">
    <property type="entry name" value="Kynurenine_monooxygenase"/>
</dbReference>
<gene>
    <name evidence="11" type="primary">BNA4</name>
    <name evidence="14" type="ORF">WICMUC_005772</name>
</gene>
<comment type="similarity">
    <text evidence="11">Belongs to the aromatic-ring hydroxylase family. KMO subfamily.</text>
</comment>
<accession>A0A9P8P368</accession>
<keyword evidence="2 11" id="KW-0285">Flavoprotein</keyword>
<keyword evidence="7 11" id="KW-0560">Oxidoreductase</keyword>
<dbReference type="GO" id="GO:0004502">
    <property type="term" value="F:kynurenine 3-monooxygenase activity"/>
    <property type="evidence" value="ECO:0007669"/>
    <property type="project" value="UniProtKB-UniRule"/>
</dbReference>
<keyword evidence="8 11" id="KW-0503">Monooxygenase</keyword>
<comment type="cofactor">
    <cofactor evidence="1 11">
        <name>FAD</name>
        <dbReference type="ChEBI" id="CHEBI:57692"/>
    </cofactor>
</comment>
<dbReference type="GO" id="GO:0006569">
    <property type="term" value="P:L-tryptophan catabolic process"/>
    <property type="evidence" value="ECO:0007669"/>
    <property type="project" value="UniProtKB-UniRule"/>
</dbReference>
<dbReference type="HAMAP" id="MF_01971">
    <property type="entry name" value="Kynurenine_monooxygenase"/>
    <property type="match status" value="1"/>
</dbReference>
<dbReference type="InterPro" id="IPR036188">
    <property type="entry name" value="FAD/NAD-bd_sf"/>
</dbReference>
<evidence type="ECO:0000256" key="5">
    <source>
        <dbReference type="ARBA" id="ARBA00022827"/>
    </source>
</evidence>
<dbReference type="Gene3D" id="3.50.50.60">
    <property type="entry name" value="FAD/NAD(P)-binding domain"/>
    <property type="match status" value="1"/>
</dbReference>
<keyword evidence="11" id="KW-0472">Membrane</keyword>
<evidence type="ECO:0000256" key="8">
    <source>
        <dbReference type="ARBA" id="ARBA00023033"/>
    </source>
</evidence>
<dbReference type="PANTHER" id="PTHR46028">
    <property type="entry name" value="KYNURENINE 3-MONOOXYGENASE"/>
    <property type="match status" value="1"/>
</dbReference>
<evidence type="ECO:0000256" key="3">
    <source>
        <dbReference type="ARBA" id="ARBA00022642"/>
    </source>
</evidence>
<keyword evidence="4 11" id="KW-1000">Mitochondrion outer membrane</keyword>
<evidence type="ECO:0000256" key="6">
    <source>
        <dbReference type="ARBA" id="ARBA00022857"/>
    </source>
</evidence>
<dbReference type="AlphaFoldDB" id="A0A9P8P368"/>
<feature type="signal peptide" evidence="12">
    <location>
        <begin position="1"/>
        <end position="16"/>
    </location>
</feature>
<evidence type="ECO:0000256" key="7">
    <source>
        <dbReference type="ARBA" id="ARBA00023002"/>
    </source>
</evidence>